<dbReference type="GO" id="GO:0016887">
    <property type="term" value="F:ATP hydrolysis activity"/>
    <property type="evidence" value="ECO:0007669"/>
    <property type="project" value="InterPro"/>
</dbReference>
<dbReference type="GO" id="GO:0005509">
    <property type="term" value="F:calcium ion binding"/>
    <property type="evidence" value="ECO:0007669"/>
    <property type="project" value="InterPro"/>
</dbReference>
<evidence type="ECO:0000256" key="4">
    <source>
        <dbReference type="ARBA" id="ARBA00022840"/>
    </source>
</evidence>
<dbReference type="SUPFAM" id="SSF52540">
    <property type="entry name" value="P-loop containing nucleoside triphosphate hydrolases"/>
    <property type="match status" value="1"/>
</dbReference>
<evidence type="ECO:0000256" key="3">
    <source>
        <dbReference type="ARBA" id="ARBA00022837"/>
    </source>
</evidence>
<evidence type="ECO:0000259" key="5">
    <source>
        <dbReference type="PROSITE" id="PS50222"/>
    </source>
</evidence>
<evidence type="ECO:0000256" key="2">
    <source>
        <dbReference type="ARBA" id="ARBA00022741"/>
    </source>
</evidence>
<dbReference type="PANTHER" id="PTHR12169:SF6">
    <property type="entry name" value="AFG1-LIKE ATPASE"/>
    <property type="match status" value="1"/>
</dbReference>
<dbReference type="Gene3D" id="3.40.50.300">
    <property type="entry name" value="P-loop containing nucleotide triphosphate hydrolases"/>
    <property type="match status" value="1"/>
</dbReference>
<gene>
    <name evidence="6" type="ORF">AB1Y20_004720</name>
</gene>
<dbReference type="AlphaFoldDB" id="A0AB34J039"/>
<dbReference type="GO" id="GO:0005524">
    <property type="term" value="F:ATP binding"/>
    <property type="evidence" value="ECO:0007669"/>
    <property type="project" value="UniProtKB-KW"/>
</dbReference>
<keyword evidence="4" id="KW-0067">ATP-binding</keyword>
<dbReference type="PANTHER" id="PTHR12169">
    <property type="entry name" value="ATPASE N2B"/>
    <property type="match status" value="1"/>
</dbReference>
<name>A0AB34J039_PRYPA</name>
<dbReference type="InterPro" id="IPR018247">
    <property type="entry name" value="EF_Hand_1_Ca_BS"/>
</dbReference>
<comment type="caution">
    <text evidence="6">The sequence shown here is derived from an EMBL/GenBank/DDBJ whole genome shotgun (WGS) entry which is preliminary data.</text>
</comment>
<dbReference type="SUPFAM" id="SSF47473">
    <property type="entry name" value="EF-hand"/>
    <property type="match status" value="1"/>
</dbReference>
<sequence length="622" mass="68494">MLASSKLCRPRAAAIAMKSRAAIGVARRLSSFISHVGSGMSPLETFRAAIAAGTIREDPFQMAALEHLDRVHHELVGYTPPPPIPPPAASKKEWRGPKFDKYGTPIGGGTFYTGVANQKQESEGSLWASVASFFGGGPRADAKKGKVNELPRLDGVPRGVYMYGGVGVGKSLLMDTFFDCAPVPAERKRRVHFHEFMLEVHRRMHKLRQSQPELGDPLPSIAYDISSSTTLLCFDEFQVTDVADALVMRRLFNLLFSNGLVMVATSNRPPADLYKNGIQRESFLPFIAELQERCHCHDLASKSDYRMMAQVNRGARIYMHPLDDATQQEMDTLFTTLLAGTPAKPQTIRLGARDLEVPLAGVKKKVARFTFAGLCGRPLGAEDYLRLAATFHTVMVEKVPQLTMSDINQVRRMITMVDAFYDNSVKLIISAAVPPEELFKPDGPSGVGLNPAGDLLGTAAYVPDTRDEVFAFERTLSRLNEMRTHAYLIRAAAGGHSLAGNAVPLTIFAQGSLVSEKEARQLFSSYDVDASGMLEYEEVELMLQDLSERLSGHRNLMCQQVEHALAMLDADKNGEVSEQEFVDYFTGRPLSSIEIFGAEQTDAPEIERRATRRVSRAAEAAH</sequence>
<dbReference type="PROSITE" id="PS50222">
    <property type="entry name" value="EF_HAND_2"/>
    <property type="match status" value="2"/>
</dbReference>
<dbReference type="InterPro" id="IPR027417">
    <property type="entry name" value="P-loop_NTPase"/>
</dbReference>
<dbReference type="EMBL" id="JBGBPQ010000016">
    <property type="protein sequence ID" value="KAL1508624.1"/>
    <property type="molecule type" value="Genomic_DNA"/>
</dbReference>
<keyword evidence="3" id="KW-0106">Calcium</keyword>
<dbReference type="InterPro" id="IPR005654">
    <property type="entry name" value="ATPase_AFG1-like"/>
</dbReference>
<reference evidence="6 7" key="1">
    <citation type="journal article" date="2024" name="Science">
        <title>Giant polyketide synthase enzymes in the biosynthesis of giant marine polyether toxins.</title>
        <authorList>
            <person name="Fallon T.R."/>
            <person name="Shende V.V."/>
            <person name="Wierzbicki I.H."/>
            <person name="Pendleton A.L."/>
            <person name="Watervoot N.F."/>
            <person name="Auber R.P."/>
            <person name="Gonzalez D.J."/>
            <person name="Wisecaver J.H."/>
            <person name="Moore B.S."/>
        </authorList>
    </citation>
    <scope>NUCLEOTIDE SEQUENCE [LARGE SCALE GENOMIC DNA]</scope>
    <source>
        <strain evidence="6 7">12B1</strain>
    </source>
</reference>
<dbReference type="InterPro" id="IPR011992">
    <property type="entry name" value="EF-hand-dom_pair"/>
</dbReference>
<dbReference type="Pfam" id="PF13499">
    <property type="entry name" value="EF-hand_7"/>
    <property type="match status" value="1"/>
</dbReference>
<dbReference type="SMART" id="SM00054">
    <property type="entry name" value="EFh"/>
    <property type="match status" value="2"/>
</dbReference>
<dbReference type="NCBIfam" id="NF040713">
    <property type="entry name" value="ZapE"/>
    <property type="match status" value="1"/>
</dbReference>
<evidence type="ECO:0000313" key="7">
    <source>
        <dbReference type="Proteomes" id="UP001515480"/>
    </source>
</evidence>
<dbReference type="Gene3D" id="1.10.238.10">
    <property type="entry name" value="EF-hand"/>
    <property type="match status" value="1"/>
</dbReference>
<keyword evidence="2" id="KW-0547">Nucleotide-binding</keyword>
<proteinExistence type="inferred from homology"/>
<feature type="domain" description="EF-hand" evidence="5">
    <location>
        <begin position="556"/>
        <end position="591"/>
    </location>
</feature>
<dbReference type="Pfam" id="PF03969">
    <property type="entry name" value="AFG1_ATPase"/>
    <property type="match status" value="1"/>
</dbReference>
<organism evidence="6 7">
    <name type="scientific">Prymnesium parvum</name>
    <name type="common">Toxic golden alga</name>
    <dbReference type="NCBI Taxonomy" id="97485"/>
    <lineage>
        <taxon>Eukaryota</taxon>
        <taxon>Haptista</taxon>
        <taxon>Haptophyta</taxon>
        <taxon>Prymnesiophyceae</taxon>
        <taxon>Prymnesiales</taxon>
        <taxon>Prymnesiaceae</taxon>
        <taxon>Prymnesium</taxon>
    </lineage>
</organism>
<keyword evidence="7" id="KW-1185">Reference proteome</keyword>
<comment type="similarity">
    <text evidence="1">Belongs to the AFG1 ATPase family.</text>
</comment>
<dbReference type="CDD" id="cd00051">
    <property type="entry name" value="EFh"/>
    <property type="match status" value="1"/>
</dbReference>
<dbReference type="Proteomes" id="UP001515480">
    <property type="component" value="Unassembled WGS sequence"/>
</dbReference>
<feature type="domain" description="EF-hand" evidence="5">
    <location>
        <begin position="514"/>
        <end position="549"/>
    </location>
</feature>
<evidence type="ECO:0000313" key="6">
    <source>
        <dbReference type="EMBL" id="KAL1508624.1"/>
    </source>
</evidence>
<dbReference type="GO" id="GO:0005739">
    <property type="term" value="C:mitochondrion"/>
    <property type="evidence" value="ECO:0007669"/>
    <property type="project" value="TreeGrafter"/>
</dbReference>
<dbReference type="InterPro" id="IPR002048">
    <property type="entry name" value="EF_hand_dom"/>
</dbReference>
<accession>A0AB34J039</accession>
<evidence type="ECO:0000256" key="1">
    <source>
        <dbReference type="ARBA" id="ARBA00010322"/>
    </source>
</evidence>
<dbReference type="PROSITE" id="PS00018">
    <property type="entry name" value="EF_HAND_1"/>
    <property type="match status" value="2"/>
</dbReference>
<protein>
    <recommendedName>
        <fullName evidence="5">EF-hand domain-containing protein</fullName>
    </recommendedName>
</protein>